<dbReference type="RefSeq" id="WP_193906824.1">
    <property type="nucleotide sequence ID" value="NZ_JADEXG010000020.1"/>
</dbReference>
<organism evidence="2 3">
    <name type="scientific">Vasconcelosia minhoensis LEGE 07310</name>
    <dbReference type="NCBI Taxonomy" id="915328"/>
    <lineage>
        <taxon>Bacteria</taxon>
        <taxon>Bacillati</taxon>
        <taxon>Cyanobacteriota</taxon>
        <taxon>Cyanophyceae</taxon>
        <taxon>Nodosilineales</taxon>
        <taxon>Cymatolegaceae</taxon>
        <taxon>Vasconcelosia</taxon>
        <taxon>Vasconcelosia minhoensis</taxon>
    </lineage>
</organism>
<dbReference type="GO" id="GO:0004519">
    <property type="term" value="F:endonuclease activity"/>
    <property type="evidence" value="ECO:0007669"/>
    <property type="project" value="UniProtKB-KW"/>
</dbReference>
<dbReference type="Gene3D" id="3.90.1570.10">
    <property type="entry name" value="tt1808, chain A"/>
    <property type="match status" value="1"/>
</dbReference>
<dbReference type="EMBL" id="JADEXG010000020">
    <property type="protein sequence ID" value="MBE9077700.1"/>
    <property type="molecule type" value="Genomic_DNA"/>
</dbReference>
<dbReference type="AlphaFoldDB" id="A0A8J7AMJ3"/>
<dbReference type="InterPro" id="IPR012296">
    <property type="entry name" value="Nuclease_put_TT1808"/>
</dbReference>
<dbReference type="InterPro" id="IPR008538">
    <property type="entry name" value="Uma2"/>
</dbReference>
<gene>
    <name evidence="2" type="ORF">IQ241_10395</name>
</gene>
<evidence type="ECO:0000313" key="2">
    <source>
        <dbReference type="EMBL" id="MBE9077700.1"/>
    </source>
</evidence>
<keyword evidence="2" id="KW-0255">Endonuclease</keyword>
<dbReference type="SUPFAM" id="SSF52980">
    <property type="entry name" value="Restriction endonuclease-like"/>
    <property type="match status" value="1"/>
</dbReference>
<proteinExistence type="predicted"/>
<protein>
    <submittedName>
        <fullName evidence="2">Uma2 family endonuclease</fullName>
    </submittedName>
</protein>
<evidence type="ECO:0000313" key="3">
    <source>
        <dbReference type="Proteomes" id="UP000636505"/>
    </source>
</evidence>
<keyword evidence="2" id="KW-0540">Nuclease</keyword>
<name>A0A8J7AMJ3_9CYAN</name>
<reference evidence="2" key="1">
    <citation type="submission" date="2020-10" db="EMBL/GenBank/DDBJ databases">
        <authorList>
            <person name="Castelo-Branco R."/>
            <person name="Eusebio N."/>
            <person name="Adriana R."/>
            <person name="Vieira A."/>
            <person name="Brugerolle De Fraissinette N."/>
            <person name="Rezende De Castro R."/>
            <person name="Schneider M.P."/>
            <person name="Vasconcelos V."/>
            <person name="Leao P.N."/>
        </authorList>
    </citation>
    <scope>NUCLEOTIDE SEQUENCE</scope>
    <source>
        <strain evidence="2">LEGE 07310</strain>
    </source>
</reference>
<comment type="caution">
    <text evidence="2">The sequence shown here is derived from an EMBL/GenBank/DDBJ whole genome shotgun (WGS) entry which is preliminary data.</text>
</comment>
<sequence length="191" mass="22000">MTIAGVPTKTYTAEEYLALEVESDIRNEFRNGELVEMTGGTPEHNEITSVLNALLRVMLRGNPYSIFVADQRLWIPAAQVYTYPDIMVTPRPPERQPGRKDTVINPILIAETLSKSTQGYDRGEKFAYYRTIETFQEYVLIDQYQPHVEHYVKQATKQWLFTEYDHLENAFTLASIPVEIALADLYEAVEF</sequence>
<dbReference type="PANTHER" id="PTHR36558:SF1">
    <property type="entry name" value="RESTRICTION ENDONUCLEASE DOMAIN-CONTAINING PROTEIN-RELATED"/>
    <property type="match status" value="1"/>
</dbReference>
<dbReference type="PANTHER" id="PTHR36558">
    <property type="entry name" value="GLR1098 PROTEIN"/>
    <property type="match status" value="1"/>
</dbReference>
<dbReference type="CDD" id="cd06260">
    <property type="entry name" value="DUF820-like"/>
    <property type="match status" value="1"/>
</dbReference>
<keyword evidence="3" id="KW-1185">Reference proteome</keyword>
<evidence type="ECO:0000259" key="1">
    <source>
        <dbReference type="Pfam" id="PF05685"/>
    </source>
</evidence>
<dbReference type="Pfam" id="PF05685">
    <property type="entry name" value="Uma2"/>
    <property type="match status" value="1"/>
</dbReference>
<dbReference type="InterPro" id="IPR011335">
    <property type="entry name" value="Restrct_endonuc-II-like"/>
</dbReference>
<accession>A0A8J7AMJ3</accession>
<keyword evidence="2" id="KW-0378">Hydrolase</keyword>
<dbReference type="Proteomes" id="UP000636505">
    <property type="component" value="Unassembled WGS sequence"/>
</dbReference>
<feature type="domain" description="Putative restriction endonuclease" evidence="1">
    <location>
        <begin position="14"/>
        <end position="181"/>
    </location>
</feature>